<comment type="catalytic activity">
    <reaction evidence="6">
        <text>Couples ATP hydrolysis with the unwinding of duplex DNA by translocating in the 3'-5' direction.</text>
        <dbReference type="EC" id="5.6.2.4"/>
    </reaction>
</comment>
<keyword evidence="5" id="KW-0413">Isomerase</keyword>
<dbReference type="GO" id="GO:0016887">
    <property type="term" value="F:ATP hydrolysis activity"/>
    <property type="evidence" value="ECO:0007669"/>
    <property type="project" value="RHEA"/>
</dbReference>
<dbReference type="InterPro" id="IPR027417">
    <property type="entry name" value="P-loop_NTPase"/>
</dbReference>
<comment type="catalytic activity">
    <reaction evidence="8">
        <text>ATP + H2O = ADP + phosphate + H(+)</text>
        <dbReference type="Rhea" id="RHEA:13065"/>
        <dbReference type="ChEBI" id="CHEBI:15377"/>
        <dbReference type="ChEBI" id="CHEBI:15378"/>
        <dbReference type="ChEBI" id="CHEBI:30616"/>
        <dbReference type="ChEBI" id="CHEBI:43474"/>
        <dbReference type="ChEBI" id="CHEBI:456216"/>
        <dbReference type="EC" id="5.6.2.4"/>
    </reaction>
</comment>
<name>A0A0G1N1S7_9BACT</name>
<evidence type="ECO:0000259" key="9">
    <source>
        <dbReference type="Pfam" id="PF00580"/>
    </source>
</evidence>
<protein>
    <recommendedName>
        <fullName evidence="7">DNA 3'-5' helicase</fullName>
        <ecNumber evidence="7">5.6.2.4</ecNumber>
    </recommendedName>
</protein>
<evidence type="ECO:0000256" key="8">
    <source>
        <dbReference type="ARBA" id="ARBA00048988"/>
    </source>
</evidence>
<evidence type="ECO:0000313" key="12">
    <source>
        <dbReference type="Proteomes" id="UP000034727"/>
    </source>
</evidence>
<keyword evidence="1" id="KW-0547">Nucleotide-binding</keyword>
<accession>A0A0G1N1S7</accession>
<dbReference type="Pfam" id="PF13361">
    <property type="entry name" value="UvrD_C"/>
    <property type="match status" value="1"/>
</dbReference>
<evidence type="ECO:0000256" key="4">
    <source>
        <dbReference type="ARBA" id="ARBA00022840"/>
    </source>
</evidence>
<dbReference type="SUPFAM" id="SSF52540">
    <property type="entry name" value="P-loop containing nucleoside triphosphate hydrolases"/>
    <property type="match status" value="1"/>
</dbReference>
<dbReference type="PANTHER" id="PTHR11070:SF2">
    <property type="entry name" value="ATP-DEPENDENT DNA HELICASE SRS2"/>
    <property type="match status" value="1"/>
</dbReference>
<dbReference type="Gene3D" id="3.40.50.300">
    <property type="entry name" value="P-loop containing nucleotide triphosphate hydrolases"/>
    <property type="match status" value="2"/>
</dbReference>
<dbReference type="GO" id="GO:0000725">
    <property type="term" value="P:recombinational repair"/>
    <property type="evidence" value="ECO:0007669"/>
    <property type="project" value="TreeGrafter"/>
</dbReference>
<evidence type="ECO:0000256" key="1">
    <source>
        <dbReference type="ARBA" id="ARBA00022741"/>
    </source>
</evidence>
<proteinExistence type="predicted"/>
<dbReference type="GO" id="GO:0003677">
    <property type="term" value="F:DNA binding"/>
    <property type="evidence" value="ECO:0007669"/>
    <property type="project" value="InterPro"/>
</dbReference>
<dbReference type="GO" id="GO:0043138">
    <property type="term" value="F:3'-5' DNA helicase activity"/>
    <property type="evidence" value="ECO:0007669"/>
    <property type="project" value="UniProtKB-EC"/>
</dbReference>
<comment type="caution">
    <text evidence="11">The sequence shown here is derived from an EMBL/GenBank/DDBJ whole genome shotgun (WGS) entry which is preliminary data.</text>
</comment>
<feature type="domain" description="UvrD-like helicase ATP-binding" evidence="9">
    <location>
        <begin position="3"/>
        <end position="76"/>
    </location>
</feature>
<evidence type="ECO:0000256" key="6">
    <source>
        <dbReference type="ARBA" id="ARBA00034617"/>
    </source>
</evidence>
<evidence type="ECO:0000256" key="2">
    <source>
        <dbReference type="ARBA" id="ARBA00022801"/>
    </source>
</evidence>
<dbReference type="Proteomes" id="UP000034727">
    <property type="component" value="Unassembled WGS sequence"/>
</dbReference>
<evidence type="ECO:0000256" key="3">
    <source>
        <dbReference type="ARBA" id="ARBA00022806"/>
    </source>
</evidence>
<dbReference type="InterPro" id="IPR014016">
    <property type="entry name" value="UvrD-like_ATP-bd"/>
</dbReference>
<dbReference type="PATRIC" id="fig|1618663.3.peg.604"/>
<reference evidence="11 12" key="1">
    <citation type="journal article" date="2015" name="Nature">
        <title>rRNA introns, odd ribosomes, and small enigmatic genomes across a large radiation of phyla.</title>
        <authorList>
            <person name="Brown C.T."/>
            <person name="Hug L.A."/>
            <person name="Thomas B.C."/>
            <person name="Sharon I."/>
            <person name="Castelle C.J."/>
            <person name="Singh A."/>
            <person name="Wilkins M.J."/>
            <person name="Williams K.H."/>
            <person name="Banfield J.F."/>
        </authorList>
    </citation>
    <scope>NUCLEOTIDE SEQUENCE [LARGE SCALE GENOMIC DNA]</scope>
</reference>
<keyword evidence="2" id="KW-0378">Hydrolase</keyword>
<dbReference type="AlphaFoldDB" id="A0A0G1N1S7"/>
<evidence type="ECO:0000256" key="5">
    <source>
        <dbReference type="ARBA" id="ARBA00023235"/>
    </source>
</evidence>
<feature type="domain" description="UvrD-like helicase C-terminal" evidence="10">
    <location>
        <begin position="404"/>
        <end position="477"/>
    </location>
</feature>
<organism evidence="11 12">
    <name type="scientific">Candidatus Jorgensenbacteria bacterium GW2011_GWA2_45_9</name>
    <dbReference type="NCBI Taxonomy" id="1618663"/>
    <lineage>
        <taxon>Bacteria</taxon>
        <taxon>Candidatus Joergenseniibacteriota</taxon>
    </lineage>
</organism>
<dbReference type="EC" id="5.6.2.4" evidence="7"/>
<keyword evidence="4" id="KW-0067">ATP-binding</keyword>
<gene>
    <name evidence="11" type="ORF">UX22_C0029G0013</name>
</gene>
<keyword evidence="3 11" id="KW-0347">Helicase</keyword>
<dbReference type="InterPro" id="IPR000212">
    <property type="entry name" value="DNA_helicase_UvrD/REP"/>
</dbReference>
<evidence type="ECO:0000259" key="10">
    <source>
        <dbReference type="Pfam" id="PF13361"/>
    </source>
</evidence>
<evidence type="ECO:0000256" key="7">
    <source>
        <dbReference type="ARBA" id="ARBA00034808"/>
    </source>
</evidence>
<dbReference type="EMBL" id="LCLJ01000029">
    <property type="protein sequence ID" value="KKU14307.1"/>
    <property type="molecule type" value="Genomic_DNA"/>
</dbReference>
<sequence length="519" mass="59056">MKLLLAGPGTGKTTRIKKLINGQQDLNKILVISFTNATIQDLLSSFSEANINITDKNCITLHKYALKINHQKNLHILNAVEVNILEFYAKKFNVNFDDLCRTLGSITFEQMITQTTAFIKTNPTYLTDLIGDIELLIIDEFQDFNPTERDLIESLSRHAKDSIILSDDDQCIYEFKDADTEGIINLYNDTAVENLMHHNMCYGCPDCVVEVCSNLININQKRVIKEWKKSGKTGEVIFNQLRTQDESSNFVIQEIEKIKNGEPDASVMILSAVEFAVGGVLAGLKSKDIEYTSLWNQKMDFEKIKRVWEVRILLGRKKALNLLFLIHANIKANKKALKNVNELISKELNFEALLDLVEKNTLIDSSFVALIKNKPTLTETMGRDEYSFLSTYLSEVTFEEDLEKLSKVISESLPFNSRGINIMSIHKSKGLQADYVFMVGMVEGIIPNALRGLDTIEAQRRLLFVGMSRAKKKLNLLSTVEWEGKYVNKVDKKQFTFNFSSRKYHGRTSTFISELKLTP</sequence>
<dbReference type="PANTHER" id="PTHR11070">
    <property type="entry name" value="UVRD / RECB / PCRA DNA HELICASE FAMILY MEMBER"/>
    <property type="match status" value="1"/>
</dbReference>
<dbReference type="InterPro" id="IPR014017">
    <property type="entry name" value="DNA_helicase_UvrD-like_C"/>
</dbReference>
<dbReference type="GO" id="GO:0005829">
    <property type="term" value="C:cytosol"/>
    <property type="evidence" value="ECO:0007669"/>
    <property type="project" value="TreeGrafter"/>
</dbReference>
<feature type="domain" description="UvrD-like helicase ATP-binding" evidence="9">
    <location>
        <begin position="91"/>
        <end position="189"/>
    </location>
</feature>
<evidence type="ECO:0000313" key="11">
    <source>
        <dbReference type="EMBL" id="KKU14307.1"/>
    </source>
</evidence>
<dbReference type="Pfam" id="PF00580">
    <property type="entry name" value="UvrD-helicase"/>
    <property type="match status" value="2"/>
</dbReference>
<dbReference type="GO" id="GO:0005524">
    <property type="term" value="F:ATP binding"/>
    <property type="evidence" value="ECO:0007669"/>
    <property type="project" value="UniProtKB-KW"/>
</dbReference>